<protein>
    <submittedName>
        <fullName evidence="1">Uncharacterized protein</fullName>
    </submittedName>
</protein>
<name>A0ACC2WEK6_9TREE</name>
<evidence type="ECO:0000313" key="2">
    <source>
        <dbReference type="Proteomes" id="UP001230649"/>
    </source>
</evidence>
<sequence length="1370" mass="152615">MSQAGDCSVGSKVRVAAGDGIVRWIGTNPDFATGKWVGVELFEANGKNDGSVQGKPYFRCKPKYGVFVRPSQVRMLDDEEVLEDDSSSILGSRAVSRGQATSRPASSLSQSGLAVARLPGDIAPPSRRMSQVSAVSDTQARRPANQTRDTTAPINDFANRLSRTSSVTDRAAPLSALVSSRNLAAIASVSDNTLSSEHSHTDASPTPSPDGTPTPAPRDTLKDGVFKKPTALTSVIHANRTEQSMAPADDPQKQRPQQSQHAPTRPISSVSSHADNTGLSRSRPVSAMSRASSRMSDTVESAHDTFDDTRKVGPSQIPGATAGGARDAIAAMARTSEPVDQRGSPPGISSRSMVNQPQPTVETRPDAESLAKARATARELEEIKIRLKLMENRRSEDAERIMGLEARAIEAETRAQNFDKLRTKFIEVQQENAGLKRSKREMESVRGDFEGKETELLEQLEMAALDREVAEEKAETLMTELADMKELVETLKIEVEVLKEENAVYDTPVQPGEEHSKLAFIQLEKRSERLAEALFKLQSENKAQQSRISELERQGDASNSLQARLLNANTELENVQLYIDDLKQQLDNALGAEEMLEQLTDRTLSMGEKIEEMRITIEDLEALKEMADELEENHIENERQLEEQISVVTSRLNQETRQAEEMVEALANRDSTIEQFRELVSRFQDEIHSLRDQEDRRQEDNIDSAAQSQVVLNLNLKLQTSAIKNRARAVDLALSKLELDQAKEHAAIMHQYLPDQYFLADAAATEALLFLQRLAGKADLLIKTFCEIHNLPDALQEARDDTLVGICELRGSLSEFATFTRRFAGIMRRSTPEEYISLAPVRLELGAIERKVDLWFDQIRRDEFVEKDCAEDLNNFLAQLGHLAQAVFNREDLDAGERQLGFALAFDYDLDNFAAAVGFARHTIERFMVEPDAEVLGESPIFEDGIVQPVQRILDQVHLVKASSLRLIQIVETVQKQSLALNSDEQTALRMLASSVTQATDIAIQLAQKIGQHVAELRMSKEPLQLPVILGFLQELTSHVTLGTDVQPWDVIGMFVTRLSNDVNALLPQVQQSITDQRLITMRTKVSVEPPWIARIKELAKAASVNMVAEAKSAQQAEQITSLLKEVKIRDQTLQDTNVKIELLQRKADAGKQRADAMEKLQSDLQGMKRQHDDMEKKINSLRQEVVKLESENSSLQRLTKKHETAITSPVPKLLAETAFGSDPQLYQFKVERLQAALRVLRNENAQLKARGFISTMAELPLLLHLPPIPDLESHSANEPPSPSSSDDIPVTPIALSRTIRGVNDKALWREMMDFHTEATVIDISKVKPGTSWIPMKCLPEVQLYEQEKRGNGLRRQAEKRTRQMRCMNP</sequence>
<keyword evidence="2" id="KW-1185">Reference proteome</keyword>
<organism evidence="1 2">
    <name type="scientific">Naganishia adeliensis</name>
    <dbReference type="NCBI Taxonomy" id="92952"/>
    <lineage>
        <taxon>Eukaryota</taxon>
        <taxon>Fungi</taxon>
        <taxon>Dikarya</taxon>
        <taxon>Basidiomycota</taxon>
        <taxon>Agaricomycotina</taxon>
        <taxon>Tremellomycetes</taxon>
        <taxon>Filobasidiales</taxon>
        <taxon>Filobasidiaceae</taxon>
        <taxon>Naganishia</taxon>
    </lineage>
</organism>
<reference evidence="1" key="1">
    <citation type="submission" date="2023-04" db="EMBL/GenBank/DDBJ databases">
        <title>Draft Genome sequencing of Naganishia species isolated from polar environments using Oxford Nanopore Technology.</title>
        <authorList>
            <person name="Leo P."/>
            <person name="Venkateswaran K."/>
        </authorList>
    </citation>
    <scope>NUCLEOTIDE SEQUENCE</scope>
    <source>
        <strain evidence="1">MNA-CCFEE 5262</strain>
    </source>
</reference>
<comment type="caution">
    <text evidence="1">The sequence shown here is derived from an EMBL/GenBank/DDBJ whole genome shotgun (WGS) entry which is preliminary data.</text>
</comment>
<evidence type="ECO:0000313" key="1">
    <source>
        <dbReference type="EMBL" id="KAJ9109512.1"/>
    </source>
</evidence>
<accession>A0ACC2WEK6</accession>
<dbReference type="EMBL" id="JASBWS010000029">
    <property type="protein sequence ID" value="KAJ9109512.1"/>
    <property type="molecule type" value="Genomic_DNA"/>
</dbReference>
<gene>
    <name evidence="1" type="ORF">QFC20_003256</name>
</gene>
<proteinExistence type="predicted"/>
<dbReference type="Proteomes" id="UP001230649">
    <property type="component" value="Unassembled WGS sequence"/>
</dbReference>